<dbReference type="EMBL" id="JACGCM010001697">
    <property type="protein sequence ID" value="KAF6151332.1"/>
    <property type="molecule type" value="Genomic_DNA"/>
</dbReference>
<feature type="compositionally biased region" description="Basic and acidic residues" evidence="2">
    <location>
        <begin position="214"/>
        <end position="225"/>
    </location>
</feature>
<keyword evidence="1" id="KW-0175">Coiled coil</keyword>
<evidence type="ECO:0000313" key="4">
    <source>
        <dbReference type="Proteomes" id="UP000541444"/>
    </source>
</evidence>
<organism evidence="3 4">
    <name type="scientific">Kingdonia uniflora</name>
    <dbReference type="NCBI Taxonomy" id="39325"/>
    <lineage>
        <taxon>Eukaryota</taxon>
        <taxon>Viridiplantae</taxon>
        <taxon>Streptophyta</taxon>
        <taxon>Embryophyta</taxon>
        <taxon>Tracheophyta</taxon>
        <taxon>Spermatophyta</taxon>
        <taxon>Magnoliopsida</taxon>
        <taxon>Ranunculales</taxon>
        <taxon>Circaeasteraceae</taxon>
        <taxon>Kingdonia</taxon>
    </lineage>
</organism>
<feature type="coiled-coil region" evidence="1">
    <location>
        <begin position="267"/>
        <end position="308"/>
    </location>
</feature>
<gene>
    <name evidence="3" type="ORF">GIB67_040605</name>
</gene>
<reference evidence="3 4" key="1">
    <citation type="journal article" date="2020" name="IScience">
        <title>Genome Sequencing of the Endangered Kingdonia uniflora (Circaeasteraceae, Ranunculales) Reveals Potential Mechanisms of Evolutionary Specialization.</title>
        <authorList>
            <person name="Sun Y."/>
            <person name="Deng T."/>
            <person name="Zhang A."/>
            <person name="Moore M.J."/>
            <person name="Landis J.B."/>
            <person name="Lin N."/>
            <person name="Zhang H."/>
            <person name="Zhang X."/>
            <person name="Huang J."/>
            <person name="Zhang X."/>
            <person name="Sun H."/>
            <person name="Wang H."/>
        </authorList>
    </citation>
    <scope>NUCLEOTIDE SEQUENCE [LARGE SCALE GENOMIC DNA]</scope>
    <source>
        <strain evidence="3">TB1705</strain>
        <tissue evidence="3">Leaf</tissue>
    </source>
</reference>
<evidence type="ECO:0000256" key="1">
    <source>
        <dbReference type="SAM" id="Coils"/>
    </source>
</evidence>
<proteinExistence type="predicted"/>
<dbReference type="Proteomes" id="UP000541444">
    <property type="component" value="Unassembled WGS sequence"/>
</dbReference>
<evidence type="ECO:0000313" key="3">
    <source>
        <dbReference type="EMBL" id="KAF6151332.1"/>
    </source>
</evidence>
<comment type="caution">
    <text evidence="3">The sequence shown here is derived from an EMBL/GenBank/DDBJ whole genome shotgun (WGS) entry which is preliminary data.</text>
</comment>
<sequence>MMSSPVSGASTTGRSVEYEIRTSGSEEEVGADQFSGFPGRLVSHPLHSEVFKELRKARASLGGRWGNCIDYVGRQFRGCTVATGEEYFYLLAHLAKEKKDRGIEELISLEYFNEDVQTVLLEGRPWNDNVIWVKGDCLQRDDEEPMELLFRTVKQSPKSQVTRKESLLDTVAQVETKLEAVLEDLGISRKKCVNSRVNKVLKSQSTRLMTSADSNKKRGTDGERKMLKRPSASGATGSEVEKIARLAALHGEEVMNRMAAWLMKGICLEVEDERAELKRKKVELKRNIARLKYDLSKEEKRLEALKASQVIEINKL</sequence>
<protein>
    <submittedName>
        <fullName evidence="3">Uncharacterized protein</fullName>
    </submittedName>
</protein>
<dbReference type="AlphaFoldDB" id="A0A7J7M916"/>
<accession>A0A7J7M916</accession>
<feature type="region of interest" description="Disordered" evidence="2">
    <location>
        <begin position="206"/>
        <end position="236"/>
    </location>
</feature>
<name>A0A7J7M916_9MAGN</name>
<keyword evidence="4" id="KW-1185">Reference proteome</keyword>
<feature type="region of interest" description="Disordered" evidence="2">
    <location>
        <begin position="1"/>
        <end position="30"/>
    </location>
</feature>
<feature type="compositionally biased region" description="Polar residues" evidence="2">
    <location>
        <begin position="1"/>
        <end position="14"/>
    </location>
</feature>
<evidence type="ECO:0000256" key="2">
    <source>
        <dbReference type="SAM" id="MobiDB-lite"/>
    </source>
</evidence>